<feature type="domain" description="Xylose isomerase-like TIM barrel" evidence="1">
    <location>
        <begin position="21"/>
        <end position="264"/>
    </location>
</feature>
<dbReference type="InterPro" id="IPR013022">
    <property type="entry name" value="Xyl_isomerase-like_TIM-brl"/>
</dbReference>
<keyword evidence="3" id="KW-1185">Reference proteome</keyword>
<dbReference type="InterPro" id="IPR050312">
    <property type="entry name" value="IolE/XylAMocC-like"/>
</dbReference>
<proteinExistence type="predicted"/>
<organism evidence="2 3">
    <name type="scientific">Capsulimonas corticalis</name>
    <dbReference type="NCBI Taxonomy" id="2219043"/>
    <lineage>
        <taxon>Bacteria</taxon>
        <taxon>Bacillati</taxon>
        <taxon>Armatimonadota</taxon>
        <taxon>Armatimonadia</taxon>
        <taxon>Capsulimonadales</taxon>
        <taxon>Capsulimonadaceae</taxon>
        <taxon>Capsulimonas</taxon>
    </lineage>
</organism>
<dbReference type="Gene3D" id="3.20.20.150">
    <property type="entry name" value="Divalent-metal-dependent TIM barrel enzymes"/>
    <property type="match status" value="1"/>
</dbReference>
<gene>
    <name evidence="2" type="ORF">CCAX7_21060</name>
</gene>
<dbReference type="EMBL" id="AP025739">
    <property type="protein sequence ID" value="BDI30055.1"/>
    <property type="molecule type" value="Genomic_DNA"/>
</dbReference>
<dbReference type="KEGG" id="ccot:CCAX7_21060"/>
<evidence type="ECO:0000313" key="2">
    <source>
        <dbReference type="EMBL" id="BDI30055.1"/>
    </source>
</evidence>
<sequence length="269" mass="28978">MKLGVTTLGCPNWTMDEILTNVKAYGYDGVELRGIGPDLDLTKSPHFATDAETARTRRRFADAGLEISALDSSVVLAQAESAQRDAALQHGRETIDLAARLGVPYVRVFGGGDAMRHDDAEDLVAAGLAELGEYALGTGADISVLLETHDAFSTGAQVAAAVARAAHPRAAALWDLHHPARHGEAPAESYHALAPYTRSTHVKDSIAGGTYCLCGDGDIPLREMIALLRAGGYDGYVTLEWEKRWIPELLEPEVAFPQYAKVLREWLGE</sequence>
<dbReference type="Pfam" id="PF01261">
    <property type="entry name" value="AP_endonuc_2"/>
    <property type="match status" value="1"/>
</dbReference>
<name>A0A402D1Y1_9BACT</name>
<dbReference type="InterPro" id="IPR036237">
    <property type="entry name" value="Xyl_isomerase-like_sf"/>
</dbReference>
<dbReference type="PANTHER" id="PTHR12110">
    <property type="entry name" value="HYDROXYPYRUVATE ISOMERASE"/>
    <property type="match status" value="1"/>
</dbReference>
<reference evidence="2 3" key="1">
    <citation type="journal article" date="2019" name="Int. J. Syst. Evol. Microbiol.">
        <title>Capsulimonas corticalis gen. nov., sp. nov., an aerobic capsulated bacterium, of a novel bacterial order, Capsulimonadales ord. nov., of the class Armatimonadia of the phylum Armatimonadetes.</title>
        <authorList>
            <person name="Li J."/>
            <person name="Kudo C."/>
            <person name="Tonouchi A."/>
        </authorList>
    </citation>
    <scope>NUCLEOTIDE SEQUENCE [LARGE SCALE GENOMIC DNA]</scope>
    <source>
        <strain evidence="2 3">AX-7</strain>
    </source>
</reference>
<evidence type="ECO:0000259" key="1">
    <source>
        <dbReference type="Pfam" id="PF01261"/>
    </source>
</evidence>
<accession>A0A402D1Y1</accession>
<evidence type="ECO:0000313" key="3">
    <source>
        <dbReference type="Proteomes" id="UP000287394"/>
    </source>
</evidence>
<dbReference type="PANTHER" id="PTHR12110:SF41">
    <property type="entry name" value="INOSOSE DEHYDRATASE"/>
    <property type="match status" value="1"/>
</dbReference>
<protein>
    <recommendedName>
        <fullName evidence="1">Xylose isomerase-like TIM barrel domain-containing protein</fullName>
    </recommendedName>
</protein>
<dbReference type="AlphaFoldDB" id="A0A402D1Y1"/>
<dbReference type="SUPFAM" id="SSF51658">
    <property type="entry name" value="Xylose isomerase-like"/>
    <property type="match status" value="1"/>
</dbReference>
<dbReference type="Proteomes" id="UP000287394">
    <property type="component" value="Chromosome"/>
</dbReference>